<dbReference type="SUPFAM" id="SSF52540">
    <property type="entry name" value="P-loop containing nucleoside triphosphate hydrolases"/>
    <property type="match status" value="1"/>
</dbReference>
<dbReference type="Pfam" id="PF00005">
    <property type="entry name" value="ABC_tran"/>
    <property type="match status" value="1"/>
</dbReference>
<dbReference type="PROSITE" id="PS00211">
    <property type="entry name" value="ABC_TRANSPORTER_1"/>
    <property type="match status" value="1"/>
</dbReference>
<dbReference type="InterPro" id="IPR027417">
    <property type="entry name" value="P-loop_NTPase"/>
</dbReference>
<gene>
    <name evidence="11" type="ORF">GCM10007380_20570</name>
</gene>
<dbReference type="PANTHER" id="PTHR43394">
    <property type="entry name" value="ATP-DEPENDENT PERMEASE MDL1, MITOCHONDRIAL"/>
    <property type="match status" value="1"/>
</dbReference>
<dbReference type="CDD" id="cd18545">
    <property type="entry name" value="ABC_6TM_YknV_like"/>
    <property type="match status" value="1"/>
</dbReference>
<feature type="transmembrane region" description="Helical" evidence="8">
    <location>
        <begin position="289"/>
        <end position="306"/>
    </location>
</feature>
<keyword evidence="7 8" id="KW-0472">Membrane</keyword>
<evidence type="ECO:0000256" key="4">
    <source>
        <dbReference type="ARBA" id="ARBA00022741"/>
    </source>
</evidence>
<feature type="transmembrane region" description="Helical" evidence="8">
    <location>
        <begin position="71"/>
        <end position="87"/>
    </location>
</feature>
<keyword evidence="5 11" id="KW-0067">ATP-binding</keyword>
<evidence type="ECO:0000259" key="10">
    <source>
        <dbReference type="PROSITE" id="PS50929"/>
    </source>
</evidence>
<dbReference type="GO" id="GO:0015421">
    <property type="term" value="F:ABC-type oligopeptide transporter activity"/>
    <property type="evidence" value="ECO:0007669"/>
    <property type="project" value="TreeGrafter"/>
</dbReference>
<evidence type="ECO:0000256" key="6">
    <source>
        <dbReference type="ARBA" id="ARBA00022989"/>
    </source>
</evidence>
<dbReference type="AlphaFoldDB" id="A0A8J3AHM6"/>
<keyword evidence="12" id="KW-1185">Reference proteome</keyword>
<evidence type="ECO:0000313" key="11">
    <source>
        <dbReference type="EMBL" id="GGI13964.1"/>
    </source>
</evidence>
<evidence type="ECO:0000259" key="9">
    <source>
        <dbReference type="PROSITE" id="PS50893"/>
    </source>
</evidence>
<dbReference type="SMART" id="SM00382">
    <property type="entry name" value="AAA"/>
    <property type="match status" value="1"/>
</dbReference>
<dbReference type="GO" id="GO:0005886">
    <property type="term" value="C:plasma membrane"/>
    <property type="evidence" value="ECO:0007669"/>
    <property type="project" value="UniProtKB-SubCell"/>
</dbReference>
<dbReference type="InterPro" id="IPR039421">
    <property type="entry name" value="Type_1_exporter"/>
</dbReference>
<feature type="domain" description="ABC transmembrane type-1" evidence="10">
    <location>
        <begin position="36"/>
        <end position="318"/>
    </location>
</feature>
<evidence type="ECO:0000256" key="5">
    <source>
        <dbReference type="ARBA" id="ARBA00022840"/>
    </source>
</evidence>
<evidence type="ECO:0000256" key="7">
    <source>
        <dbReference type="ARBA" id="ARBA00023136"/>
    </source>
</evidence>
<dbReference type="InterPro" id="IPR011527">
    <property type="entry name" value="ABC1_TM_dom"/>
</dbReference>
<evidence type="ECO:0000256" key="1">
    <source>
        <dbReference type="ARBA" id="ARBA00004651"/>
    </source>
</evidence>
<dbReference type="InterPro" id="IPR003439">
    <property type="entry name" value="ABC_transporter-like_ATP-bd"/>
</dbReference>
<dbReference type="PANTHER" id="PTHR43394:SF1">
    <property type="entry name" value="ATP-BINDING CASSETTE SUB-FAMILY B MEMBER 10, MITOCHONDRIAL"/>
    <property type="match status" value="1"/>
</dbReference>
<dbReference type="GO" id="GO:0005524">
    <property type="term" value="F:ATP binding"/>
    <property type="evidence" value="ECO:0007669"/>
    <property type="project" value="UniProtKB-KW"/>
</dbReference>
<keyword evidence="2" id="KW-0813">Transport</keyword>
<dbReference type="GO" id="GO:0016887">
    <property type="term" value="F:ATP hydrolysis activity"/>
    <property type="evidence" value="ECO:0007669"/>
    <property type="project" value="InterPro"/>
</dbReference>
<protein>
    <submittedName>
        <fullName evidence="11">Multidrug ABC transporter ATP-binding protein</fullName>
    </submittedName>
</protein>
<dbReference type="FunFam" id="3.40.50.300:FF:000287">
    <property type="entry name" value="Multidrug ABC transporter ATP-binding protein"/>
    <property type="match status" value="1"/>
</dbReference>
<keyword evidence="4" id="KW-0547">Nucleotide-binding</keyword>
<dbReference type="Gene3D" id="1.20.1560.10">
    <property type="entry name" value="ABC transporter type 1, transmembrane domain"/>
    <property type="match status" value="1"/>
</dbReference>
<evidence type="ECO:0000256" key="8">
    <source>
        <dbReference type="SAM" id="Phobius"/>
    </source>
</evidence>
<keyword evidence="6 8" id="KW-1133">Transmembrane helix</keyword>
<evidence type="ECO:0000313" key="12">
    <source>
        <dbReference type="Proteomes" id="UP000626244"/>
    </source>
</evidence>
<name>A0A8J3AHM6_9BACI</name>
<dbReference type="InterPro" id="IPR003593">
    <property type="entry name" value="AAA+_ATPase"/>
</dbReference>
<proteinExistence type="predicted"/>
<dbReference type="SUPFAM" id="SSF90123">
    <property type="entry name" value="ABC transporter transmembrane region"/>
    <property type="match status" value="1"/>
</dbReference>
<evidence type="ECO:0000256" key="2">
    <source>
        <dbReference type="ARBA" id="ARBA00022448"/>
    </source>
</evidence>
<dbReference type="PROSITE" id="PS50929">
    <property type="entry name" value="ABC_TM1F"/>
    <property type="match status" value="1"/>
</dbReference>
<feature type="transmembrane region" description="Helical" evidence="8">
    <location>
        <begin position="33"/>
        <end position="51"/>
    </location>
</feature>
<organism evidence="11 12">
    <name type="scientific">Gottfriedia solisilvae</name>
    <dbReference type="NCBI Taxonomy" id="1516104"/>
    <lineage>
        <taxon>Bacteria</taxon>
        <taxon>Bacillati</taxon>
        <taxon>Bacillota</taxon>
        <taxon>Bacilli</taxon>
        <taxon>Bacillales</taxon>
        <taxon>Bacillaceae</taxon>
        <taxon>Gottfriedia</taxon>
    </lineage>
</organism>
<feature type="transmembrane region" description="Helical" evidence="8">
    <location>
        <begin position="154"/>
        <end position="171"/>
    </location>
</feature>
<sequence length="595" mass="67413">MAQNTINRDEDQLNRSKVEIILRLGTYLQPYKFKTFIVICLMLFVMIVGILNPYLLKVAIDTNIKNNDVKGLMVIGGVLLVLNYLAMMSSRIRWTMISSVTNNILVNIRHELYTHIQKLSFTFFDNRPVGKILARVMGDVNALQNLFNQSIQTLIPELLSLVCVTVVMFILNVKLALASVLILPFLAAAMFYIETRARKRWDVYRKKRSNLIAFIHEDFSGIKVVQSFAKEKDKEKDFKEKVSELMGAFMKAVKLNDFFWPLVELSWGVGTVVVFYVGYKLVMSEEIEVGTLIAFSMYIGMFWRPIMNLSNFYNTLISNFSAADRIFDIMDIDPDIISQENAQPIGHINGEVRFNNVTFGYDGNSTVLRNINFTINPGEKIALVGATGAGKTTIVSLLSRFYDPTNGEILVDGKNIKNVDLESYRSQMGIMLQDTFLFSTSIMENIRYGKLDATDEEVIAAAKAVHAHDFIMKMEKGYDTDVNERGSRLSLGQRQLISFARALLANPRILILDEATSNIDTHTEKLVQNGIETLLEGRTSFVIAHRLSTIRDCDKIMVIGNGNVEESGTHEQLLQLKGHYYKLYMAQYSFINDGA</sequence>
<keyword evidence="3 8" id="KW-0812">Transmembrane</keyword>
<dbReference type="OrthoDB" id="9770415at2"/>
<feature type="transmembrane region" description="Helical" evidence="8">
    <location>
        <begin position="258"/>
        <end position="277"/>
    </location>
</feature>
<dbReference type="PROSITE" id="PS50893">
    <property type="entry name" value="ABC_TRANSPORTER_2"/>
    <property type="match status" value="1"/>
</dbReference>
<evidence type="ECO:0000256" key="3">
    <source>
        <dbReference type="ARBA" id="ARBA00022692"/>
    </source>
</evidence>
<dbReference type="Proteomes" id="UP000626244">
    <property type="component" value="Unassembled WGS sequence"/>
</dbReference>
<comment type="caution">
    <text evidence="11">The sequence shown here is derived from an EMBL/GenBank/DDBJ whole genome shotgun (WGS) entry which is preliminary data.</text>
</comment>
<dbReference type="RefSeq" id="WP_087998423.1">
    <property type="nucleotide sequence ID" value="NZ_BMHB01000001.1"/>
</dbReference>
<dbReference type="InterPro" id="IPR036640">
    <property type="entry name" value="ABC1_TM_sf"/>
</dbReference>
<reference evidence="12" key="1">
    <citation type="journal article" date="2019" name="Int. J. Syst. Evol. Microbiol.">
        <title>The Global Catalogue of Microorganisms (GCM) 10K type strain sequencing project: providing services to taxonomists for standard genome sequencing and annotation.</title>
        <authorList>
            <consortium name="The Broad Institute Genomics Platform"/>
            <consortium name="The Broad Institute Genome Sequencing Center for Infectious Disease"/>
            <person name="Wu L."/>
            <person name="Ma J."/>
        </authorList>
    </citation>
    <scope>NUCLEOTIDE SEQUENCE [LARGE SCALE GENOMIC DNA]</scope>
    <source>
        <strain evidence="12">CGMCC 1.14993</strain>
    </source>
</reference>
<accession>A0A8J3AHM6</accession>
<dbReference type="Gene3D" id="3.40.50.300">
    <property type="entry name" value="P-loop containing nucleotide triphosphate hydrolases"/>
    <property type="match status" value="1"/>
</dbReference>
<dbReference type="Pfam" id="PF00664">
    <property type="entry name" value="ABC_membrane"/>
    <property type="match status" value="1"/>
</dbReference>
<dbReference type="EMBL" id="BMHB01000001">
    <property type="protein sequence ID" value="GGI13964.1"/>
    <property type="molecule type" value="Genomic_DNA"/>
</dbReference>
<feature type="transmembrane region" description="Helical" evidence="8">
    <location>
        <begin position="177"/>
        <end position="195"/>
    </location>
</feature>
<dbReference type="InterPro" id="IPR017871">
    <property type="entry name" value="ABC_transporter-like_CS"/>
</dbReference>
<comment type="subcellular location">
    <subcellularLocation>
        <location evidence="1">Cell membrane</location>
        <topology evidence="1">Multi-pass membrane protein</topology>
    </subcellularLocation>
</comment>
<feature type="domain" description="ABC transporter" evidence="9">
    <location>
        <begin position="352"/>
        <end position="586"/>
    </location>
</feature>